<accession>A0A4Z2J0T5</accession>
<comment type="caution">
    <text evidence="1">The sequence shown here is derived from an EMBL/GenBank/DDBJ whole genome shotgun (WGS) entry which is preliminary data.</text>
</comment>
<sequence>MTETCTVPSSRPNVSLPAGSSLLAPWWFPMGDPTPLRHSSLGNLGATLDITPAVADTGK</sequence>
<reference evidence="1 2" key="1">
    <citation type="submission" date="2019-03" db="EMBL/GenBank/DDBJ databases">
        <title>First draft genome of Liparis tanakae, snailfish: a comprehensive survey of snailfish specific genes.</title>
        <authorList>
            <person name="Kim W."/>
            <person name="Song I."/>
            <person name="Jeong J.-H."/>
            <person name="Kim D."/>
            <person name="Kim S."/>
            <person name="Ryu S."/>
            <person name="Song J.Y."/>
            <person name="Lee S.K."/>
        </authorList>
    </citation>
    <scope>NUCLEOTIDE SEQUENCE [LARGE SCALE GENOMIC DNA]</scope>
    <source>
        <tissue evidence="1">Muscle</tissue>
    </source>
</reference>
<protein>
    <submittedName>
        <fullName evidence="1">Uncharacterized protein</fullName>
    </submittedName>
</protein>
<dbReference type="EMBL" id="SRLO01000032">
    <property type="protein sequence ID" value="TNN83561.1"/>
    <property type="molecule type" value="Genomic_DNA"/>
</dbReference>
<evidence type="ECO:0000313" key="2">
    <source>
        <dbReference type="Proteomes" id="UP000314294"/>
    </source>
</evidence>
<evidence type="ECO:0000313" key="1">
    <source>
        <dbReference type="EMBL" id="TNN83561.1"/>
    </source>
</evidence>
<keyword evidence="2" id="KW-1185">Reference proteome</keyword>
<gene>
    <name evidence="1" type="ORF">EYF80_006079</name>
</gene>
<dbReference type="Proteomes" id="UP000314294">
    <property type="component" value="Unassembled WGS sequence"/>
</dbReference>
<organism evidence="1 2">
    <name type="scientific">Liparis tanakae</name>
    <name type="common">Tanaka's snailfish</name>
    <dbReference type="NCBI Taxonomy" id="230148"/>
    <lineage>
        <taxon>Eukaryota</taxon>
        <taxon>Metazoa</taxon>
        <taxon>Chordata</taxon>
        <taxon>Craniata</taxon>
        <taxon>Vertebrata</taxon>
        <taxon>Euteleostomi</taxon>
        <taxon>Actinopterygii</taxon>
        <taxon>Neopterygii</taxon>
        <taxon>Teleostei</taxon>
        <taxon>Neoteleostei</taxon>
        <taxon>Acanthomorphata</taxon>
        <taxon>Eupercaria</taxon>
        <taxon>Perciformes</taxon>
        <taxon>Cottioidei</taxon>
        <taxon>Cottales</taxon>
        <taxon>Liparidae</taxon>
        <taxon>Liparis</taxon>
    </lineage>
</organism>
<dbReference type="AlphaFoldDB" id="A0A4Z2J0T5"/>
<proteinExistence type="predicted"/>
<name>A0A4Z2J0T5_9TELE</name>